<feature type="domain" description="AB hydrolase-1" evidence="1">
    <location>
        <begin position="33"/>
        <end position="244"/>
    </location>
</feature>
<proteinExistence type="predicted"/>
<dbReference type="PANTHER" id="PTHR43798:SF33">
    <property type="entry name" value="HYDROLASE, PUTATIVE (AFU_ORTHOLOGUE AFUA_2G14860)-RELATED"/>
    <property type="match status" value="1"/>
</dbReference>
<dbReference type="Gene3D" id="3.40.50.1820">
    <property type="entry name" value="alpha/beta hydrolase"/>
    <property type="match status" value="1"/>
</dbReference>
<reference evidence="2 3" key="2">
    <citation type="submission" date="2018-03" db="EMBL/GenBank/DDBJ databases">
        <title>The ancient ancestry and fast evolution of plastids.</title>
        <authorList>
            <person name="Moore K.R."/>
            <person name="Magnabosco C."/>
            <person name="Momper L."/>
            <person name="Gold D.A."/>
            <person name="Bosak T."/>
            <person name="Fournier G.P."/>
        </authorList>
    </citation>
    <scope>NUCLEOTIDE SEQUENCE [LARGE SCALE GENOMIC DNA]</scope>
    <source>
        <strain evidence="2 3">ULC007</strain>
    </source>
</reference>
<dbReference type="GO" id="GO:0016787">
    <property type="term" value="F:hydrolase activity"/>
    <property type="evidence" value="ECO:0007669"/>
    <property type="project" value="UniProtKB-KW"/>
</dbReference>
<dbReference type="RefSeq" id="WP_073072586.1">
    <property type="nucleotide sequence ID" value="NZ_MPPI01000017.1"/>
</dbReference>
<gene>
    <name evidence="2" type="ORF">C7B65_22645</name>
</gene>
<dbReference type="InterPro" id="IPR000073">
    <property type="entry name" value="AB_hydrolase_1"/>
</dbReference>
<dbReference type="Pfam" id="PF12697">
    <property type="entry name" value="Abhydrolase_6"/>
    <property type="match status" value="1"/>
</dbReference>
<dbReference type="OrthoDB" id="495620at2"/>
<sequence length="272" mass="30292">MSDKPVASLEGSVIKLGSVELKVAYSPGQSPAIVLVHGGLGNRFNWQKQWEFLRSRDRAVLAYDLAGHGESGRYRRYSVGRHRRDLTRLLHHFKIQHPILCCHSYGVPIGLEWANRHAVTALIAIAGGTHNLTPWWEVPLMKFFAAGGYQIYHSSQVQQLVGAGDQESSLPSESHPYQVIESFWGYDGRKHKIPCPVIVITGGRDPVFSLSMGNQLATHMPSSNHLIVPNSGHSVMVEAPNIVNQALWQLLHRGELVESWVDLVSNGWVSDR</sequence>
<evidence type="ECO:0000259" key="1">
    <source>
        <dbReference type="Pfam" id="PF12697"/>
    </source>
</evidence>
<organism evidence="2 3">
    <name type="scientific">Phormidesmis priestleyi ULC007</name>
    <dbReference type="NCBI Taxonomy" id="1920490"/>
    <lineage>
        <taxon>Bacteria</taxon>
        <taxon>Bacillati</taxon>
        <taxon>Cyanobacteriota</taxon>
        <taxon>Cyanophyceae</taxon>
        <taxon>Leptolyngbyales</taxon>
        <taxon>Leptolyngbyaceae</taxon>
        <taxon>Phormidesmis</taxon>
    </lineage>
</organism>
<dbReference type="SUPFAM" id="SSF53474">
    <property type="entry name" value="alpha/beta-Hydrolases"/>
    <property type="match status" value="1"/>
</dbReference>
<dbReference type="GO" id="GO:0016020">
    <property type="term" value="C:membrane"/>
    <property type="evidence" value="ECO:0007669"/>
    <property type="project" value="TreeGrafter"/>
</dbReference>
<dbReference type="EMBL" id="PVWG01000047">
    <property type="protein sequence ID" value="PSB16130.1"/>
    <property type="molecule type" value="Genomic_DNA"/>
</dbReference>
<comment type="caution">
    <text evidence="2">The sequence shown here is derived from an EMBL/GenBank/DDBJ whole genome shotgun (WGS) entry which is preliminary data.</text>
</comment>
<protein>
    <submittedName>
        <fullName evidence="2">Alpha/beta hydrolase</fullName>
    </submittedName>
</protein>
<dbReference type="InterPro" id="IPR050266">
    <property type="entry name" value="AB_hydrolase_sf"/>
</dbReference>
<dbReference type="PANTHER" id="PTHR43798">
    <property type="entry name" value="MONOACYLGLYCEROL LIPASE"/>
    <property type="match status" value="1"/>
</dbReference>
<reference evidence="2 3" key="1">
    <citation type="submission" date="2018-02" db="EMBL/GenBank/DDBJ databases">
        <authorList>
            <person name="Cohen D.B."/>
            <person name="Kent A.D."/>
        </authorList>
    </citation>
    <scope>NUCLEOTIDE SEQUENCE [LARGE SCALE GENOMIC DNA]</scope>
    <source>
        <strain evidence="2 3">ULC007</strain>
    </source>
</reference>
<dbReference type="Proteomes" id="UP000238634">
    <property type="component" value="Unassembled WGS sequence"/>
</dbReference>
<evidence type="ECO:0000313" key="3">
    <source>
        <dbReference type="Proteomes" id="UP000238634"/>
    </source>
</evidence>
<dbReference type="AlphaFoldDB" id="A0A2T1D6L5"/>
<dbReference type="STRING" id="1920490.GCA_001895925_05012"/>
<accession>A0A2T1D6L5</accession>
<keyword evidence="2" id="KW-0378">Hydrolase</keyword>
<name>A0A2T1D6L5_9CYAN</name>
<dbReference type="InterPro" id="IPR029058">
    <property type="entry name" value="AB_hydrolase_fold"/>
</dbReference>
<evidence type="ECO:0000313" key="2">
    <source>
        <dbReference type="EMBL" id="PSB16130.1"/>
    </source>
</evidence>
<keyword evidence="3" id="KW-1185">Reference proteome</keyword>